<accession>A0A448YQE4</accession>
<dbReference type="PANTHER" id="PTHR13844">
    <property type="entry name" value="SWI/SNF-RELATED MATRIX-ASSOCIATED ACTIN-DEPENDENT REGULATOR OF CHROMATIN SUBFAMILY D"/>
    <property type="match status" value="1"/>
</dbReference>
<dbReference type="Gene3D" id="1.10.245.10">
    <property type="entry name" value="SWIB/MDM2 domain"/>
    <property type="match status" value="1"/>
</dbReference>
<dbReference type="STRING" id="13370.A0A448YQE4"/>
<sequence length="513" mass="58125">MSARYRPKKPAGTQHNIGPHHALGNGAPQQGQPPRPQARPLTSVHLKPTDITISKSLEEKFPDKVGLFNKLKTKERELDLMINKKLLDIQDYQQSIAGGFSQEDAEDTDILRIFIYNTSENQPWQVENDDNESTATPAAQPCWTLRIEGRLLGDNEPIDSPKRRKFSTFLSSLSVELKSKDGKDNDLIIKAAPSVGNEGTDTRIVEWHDDPQLPEQERIRKQFDGLDIRRGGSSIPQSEVPEGETVEPSEKEVVANIVIQPKMYPIKLQILKDSLIELLGTNETSQSDCIHKLFNYVKVNNLFEVQNPPPKDASDRQQSGQQQKVVTIKADDLLYRIFGVNKLTLSQMMEILSTKLLKPIEPIKIQYSINTLRNTTLGEVVIDLKVNSKLIDPNVKPGAEEMASINKLLTEHVMNKQSLEELARLNDNLRLNMQVLNYSKMKYDFYKKLSEDPVGFLNTVQDRNNEYLKIISSDSMSFGANGMIDEEIVRRSEFYTDEFLSQHIGLLLNSGRM</sequence>
<proteinExistence type="predicted"/>
<dbReference type="EMBL" id="CAACVR010000034">
    <property type="protein sequence ID" value="VEU23121.1"/>
    <property type="molecule type" value="Genomic_DNA"/>
</dbReference>
<organism evidence="2 3">
    <name type="scientific">Brettanomyces naardenensis</name>
    <name type="common">Yeast</name>
    <dbReference type="NCBI Taxonomy" id="13370"/>
    <lineage>
        <taxon>Eukaryota</taxon>
        <taxon>Fungi</taxon>
        <taxon>Dikarya</taxon>
        <taxon>Ascomycota</taxon>
        <taxon>Saccharomycotina</taxon>
        <taxon>Pichiomycetes</taxon>
        <taxon>Pichiales</taxon>
        <taxon>Pichiaceae</taxon>
        <taxon>Brettanomyces</taxon>
    </lineage>
</organism>
<reference evidence="2 3" key="1">
    <citation type="submission" date="2018-12" db="EMBL/GenBank/DDBJ databases">
        <authorList>
            <person name="Tiukova I."/>
            <person name="Dainat J."/>
        </authorList>
    </citation>
    <scope>NUCLEOTIDE SEQUENCE [LARGE SCALE GENOMIC DNA]</scope>
</reference>
<gene>
    <name evidence="2" type="ORF">BRENAR_LOCUS3852</name>
</gene>
<dbReference type="InterPro" id="IPR036885">
    <property type="entry name" value="SWIB_MDM2_dom_sf"/>
</dbReference>
<feature type="region of interest" description="Disordered" evidence="1">
    <location>
        <begin position="1"/>
        <end position="43"/>
    </location>
</feature>
<keyword evidence="3" id="KW-1185">Reference proteome</keyword>
<dbReference type="FunCoup" id="A0A448YQE4">
    <property type="interactions" value="759"/>
</dbReference>
<protein>
    <submittedName>
        <fullName evidence="2">DEKNAAC104148</fullName>
    </submittedName>
</protein>
<dbReference type="InParanoid" id="A0A448YQE4"/>
<evidence type="ECO:0000313" key="3">
    <source>
        <dbReference type="Proteomes" id="UP000290900"/>
    </source>
</evidence>
<dbReference type="AlphaFoldDB" id="A0A448YQE4"/>
<dbReference type="Proteomes" id="UP000290900">
    <property type="component" value="Unassembled WGS sequence"/>
</dbReference>
<name>A0A448YQE4_BRENA</name>
<dbReference type="OrthoDB" id="10263741at2759"/>
<evidence type="ECO:0000313" key="2">
    <source>
        <dbReference type="EMBL" id="VEU23121.1"/>
    </source>
</evidence>
<dbReference type="CDD" id="cd10568">
    <property type="entry name" value="SWIB_like"/>
    <property type="match status" value="1"/>
</dbReference>
<dbReference type="SUPFAM" id="SSF47592">
    <property type="entry name" value="SWIB/MDM2 domain"/>
    <property type="match status" value="1"/>
</dbReference>
<evidence type="ECO:0000256" key="1">
    <source>
        <dbReference type="SAM" id="MobiDB-lite"/>
    </source>
</evidence>